<evidence type="ECO:0000256" key="6">
    <source>
        <dbReference type="ARBA" id="ARBA00023077"/>
    </source>
</evidence>
<dbReference type="InterPro" id="IPR000531">
    <property type="entry name" value="Beta-barrel_TonB"/>
</dbReference>
<evidence type="ECO:0000256" key="7">
    <source>
        <dbReference type="ARBA" id="ARBA00023136"/>
    </source>
</evidence>
<dbReference type="OrthoDB" id="9795928at2"/>
<dbReference type="Pfam" id="PF07715">
    <property type="entry name" value="Plug"/>
    <property type="match status" value="1"/>
</dbReference>
<dbReference type="InterPro" id="IPR037066">
    <property type="entry name" value="Plug_dom_sf"/>
</dbReference>
<organism evidence="15 16">
    <name type="scientific">Ilyomonas limi</name>
    <dbReference type="NCBI Taxonomy" id="2575867"/>
    <lineage>
        <taxon>Bacteria</taxon>
        <taxon>Pseudomonadati</taxon>
        <taxon>Bacteroidota</taxon>
        <taxon>Chitinophagia</taxon>
        <taxon>Chitinophagales</taxon>
        <taxon>Chitinophagaceae</taxon>
        <taxon>Ilyomonas</taxon>
    </lineage>
</organism>
<evidence type="ECO:0000256" key="5">
    <source>
        <dbReference type="ARBA" id="ARBA00022729"/>
    </source>
</evidence>
<keyword evidence="8 15" id="KW-0675">Receptor</keyword>
<dbReference type="InterPro" id="IPR008969">
    <property type="entry name" value="CarboxyPept-like_regulatory"/>
</dbReference>
<evidence type="ECO:0000256" key="8">
    <source>
        <dbReference type="ARBA" id="ARBA00023170"/>
    </source>
</evidence>
<dbReference type="PANTHER" id="PTHR30069">
    <property type="entry name" value="TONB-DEPENDENT OUTER MEMBRANE RECEPTOR"/>
    <property type="match status" value="1"/>
</dbReference>
<evidence type="ECO:0000259" key="13">
    <source>
        <dbReference type="Pfam" id="PF00593"/>
    </source>
</evidence>
<feature type="signal peptide" evidence="12">
    <location>
        <begin position="1"/>
        <end position="17"/>
    </location>
</feature>
<evidence type="ECO:0000313" key="16">
    <source>
        <dbReference type="Proteomes" id="UP000305848"/>
    </source>
</evidence>
<reference evidence="15 16" key="1">
    <citation type="submission" date="2019-05" db="EMBL/GenBank/DDBJ databases">
        <title>Panacibacter sp. strain 17mud1-8 Genome sequencing and assembly.</title>
        <authorList>
            <person name="Chhetri G."/>
        </authorList>
    </citation>
    <scope>NUCLEOTIDE SEQUENCE [LARGE SCALE GENOMIC DNA]</scope>
    <source>
        <strain evidence="15 16">17mud1-8</strain>
    </source>
</reference>
<dbReference type="SUPFAM" id="SSF49464">
    <property type="entry name" value="Carboxypeptidase regulatory domain-like"/>
    <property type="match status" value="1"/>
</dbReference>
<keyword evidence="16" id="KW-1185">Reference proteome</keyword>
<dbReference type="Pfam" id="PF13715">
    <property type="entry name" value="CarbopepD_reg_2"/>
    <property type="match status" value="1"/>
</dbReference>
<comment type="similarity">
    <text evidence="10 11">Belongs to the TonB-dependent receptor family.</text>
</comment>
<keyword evidence="3 10" id="KW-1134">Transmembrane beta strand</keyword>
<sequence>MLLCVIFFAGTANTLFAQTASIAGKIVSEGKPVALASVVLAETNQGTVTDSYGYFLISNVIPGTYRIHISYIGYDNIERQLTLKNNESVTLTITLVNNRSMLDEVVVTGVSKATHVRENPVAVVSVSSKAITQTTAGNIIDVLVKNAPGVNAVKTGPNISKPFIRGLGYNRVLTLYDGIRQEGQQWGDEHGIEVDAYNIHRAEIIKGPASLMYGSDAVAGVVSLFPFIPNESDGKWHGNVTSEYQTNNNMAGNGFRLYYNKTHFLFALRGAYRLAKNYRNAVDGTVYNTNFNEKNLSALLGYKTSKGYTHVNASLYDNLQGIPDGSRDSLTRMFTKQINEGINDDIKHRPIVSPDELNTYQLSPLHQRIQHYRAYIKSAYETGKGNIDFLFALQQNIRREYNHPTKPQQAGMYVRLNTLNYDLHYNTPKIINIETTVGVNGMLQHNKSKDATDFPIPNYNLLDAGIFVYAKWKQKNVTISGGVRYDIRQVRWNDFYVKTDPLTGFNQQVNEQDTTGATLQFPAYTKSFTGVSASVGFAWHLTNNVSIKANVGRGYRAPNITEIASNGLDPGAHIFYIGNRNFDPEFSLQEDVGVSATFKAVSAEVSLFNNNIQHYIYLTMLADANGNPLTDAQGNKTYQYQQAAAQLYGMEAWLAVHPQKMEGFSFNNSLAIVYGFNKKQDYKKQDINGEYLPLIPPLKLVSNIAQKVKLRSKIITMLTPKVEVEFNAAQDRFLGLNSTETGTPGYHLINIGWIAEIQYLPAKTMQLLFEVNNITNKVYQSHLNRLKYFEYYSQSPSGHTGIYNMGRNICMKVILPF</sequence>
<dbReference type="PANTHER" id="PTHR30069:SF29">
    <property type="entry name" value="HEMOGLOBIN AND HEMOGLOBIN-HAPTOGLOBIN-BINDING PROTEIN 1-RELATED"/>
    <property type="match status" value="1"/>
</dbReference>
<protein>
    <submittedName>
        <fullName evidence="15">TonB-dependent receptor</fullName>
    </submittedName>
</protein>
<proteinExistence type="inferred from homology"/>
<feature type="domain" description="TonB-dependent receptor plug" evidence="14">
    <location>
        <begin position="116"/>
        <end position="221"/>
    </location>
</feature>
<comment type="subcellular location">
    <subcellularLocation>
        <location evidence="1 10">Cell outer membrane</location>
        <topology evidence="1 10">Multi-pass membrane protein</topology>
    </subcellularLocation>
</comment>
<keyword evidence="2 10" id="KW-0813">Transport</keyword>
<keyword evidence="7 10" id="KW-0472">Membrane</keyword>
<evidence type="ECO:0000256" key="12">
    <source>
        <dbReference type="SAM" id="SignalP"/>
    </source>
</evidence>
<dbReference type="AlphaFoldDB" id="A0A4U3L9R4"/>
<accession>A0A4U3L9R4</accession>
<keyword evidence="9 10" id="KW-0998">Cell outer membrane</keyword>
<keyword evidence="4 10" id="KW-0812">Transmembrane</keyword>
<evidence type="ECO:0000256" key="10">
    <source>
        <dbReference type="PROSITE-ProRule" id="PRU01360"/>
    </source>
</evidence>
<evidence type="ECO:0000256" key="11">
    <source>
        <dbReference type="RuleBase" id="RU003357"/>
    </source>
</evidence>
<keyword evidence="5 12" id="KW-0732">Signal</keyword>
<dbReference type="InterPro" id="IPR012910">
    <property type="entry name" value="Plug_dom"/>
</dbReference>
<dbReference type="SUPFAM" id="SSF56935">
    <property type="entry name" value="Porins"/>
    <property type="match status" value="1"/>
</dbReference>
<evidence type="ECO:0000256" key="4">
    <source>
        <dbReference type="ARBA" id="ARBA00022692"/>
    </source>
</evidence>
<comment type="caution">
    <text evidence="15">The sequence shown here is derived from an EMBL/GenBank/DDBJ whole genome shotgun (WGS) entry which is preliminary data.</text>
</comment>
<dbReference type="InterPro" id="IPR039426">
    <property type="entry name" value="TonB-dep_rcpt-like"/>
</dbReference>
<gene>
    <name evidence="15" type="ORF">FC093_02060</name>
</gene>
<dbReference type="Gene3D" id="2.60.40.1120">
    <property type="entry name" value="Carboxypeptidase-like, regulatory domain"/>
    <property type="match status" value="1"/>
</dbReference>
<dbReference type="PROSITE" id="PS52016">
    <property type="entry name" value="TONB_DEPENDENT_REC_3"/>
    <property type="match status" value="1"/>
</dbReference>
<feature type="domain" description="TonB-dependent receptor-like beta-barrel" evidence="13">
    <location>
        <begin position="242"/>
        <end position="774"/>
    </location>
</feature>
<dbReference type="EMBL" id="SZQL01000001">
    <property type="protein sequence ID" value="TKK72071.1"/>
    <property type="molecule type" value="Genomic_DNA"/>
</dbReference>
<evidence type="ECO:0000256" key="9">
    <source>
        <dbReference type="ARBA" id="ARBA00023237"/>
    </source>
</evidence>
<evidence type="ECO:0000256" key="3">
    <source>
        <dbReference type="ARBA" id="ARBA00022452"/>
    </source>
</evidence>
<evidence type="ECO:0000256" key="2">
    <source>
        <dbReference type="ARBA" id="ARBA00022448"/>
    </source>
</evidence>
<dbReference type="Proteomes" id="UP000305848">
    <property type="component" value="Unassembled WGS sequence"/>
</dbReference>
<dbReference type="GO" id="GO:0044718">
    <property type="term" value="P:siderophore transmembrane transport"/>
    <property type="evidence" value="ECO:0007669"/>
    <property type="project" value="TreeGrafter"/>
</dbReference>
<name>A0A4U3L9R4_9BACT</name>
<dbReference type="InterPro" id="IPR036942">
    <property type="entry name" value="Beta-barrel_TonB_sf"/>
</dbReference>
<feature type="chain" id="PRO_5020774277" evidence="12">
    <location>
        <begin position="18"/>
        <end position="817"/>
    </location>
</feature>
<keyword evidence="6 11" id="KW-0798">TonB box</keyword>
<dbReference type="Pfam" id="PF00593">
    <property type="entry name" value="TonB_dep_Rec_b-barrel"/>
    <property type="match status" value="1"/>
</dbReference>
<dbReference type="GO" id="GO:0015344">
    <property type="term" value="F:siderophore uptake transmembrane transporter activity"/>
    <property type="evidence" value="ECO:0007669"/>
    <property type="project" value="TreeGrafter"/>
</dbReference>
<dbReference type="Gene3D" id="2.40.170.20">
    <property type="entry name" value="TonB-dependent receptor, beta-barrel domain"/>
    <property type="match status" value="1"/>
</dbReference>
<evidence type="ECO:0000259" key="14">
    <source>
        <dbReference type="Pfam" id="PF07715"/>
    </source>
</evidence>
<evidence type="ECO:0000256" key="1">
    <source>
        <dbReference type="ARBA" id="ARBA00004571"/>
    </source>
</evidence>
<dbReference type="GO" id="GO:0009279">
    <property type="term" value="C:cell outer membrane"/>
    <property type="evidence" value="ECO:0007669"/>
    <property type="project" value="UniProtKB-SubCell"/>
</dbReference>
<dbReference type="Gene3D" id="2.170.130.10">
    <property type="entry name" value="TonB-dependent receptor, plug domain"/>
    <property type="match status" value="1"/>
</dbReference>
<evidence type="ECO:0000313" key="15">
    <source>
        <dbReference type="EMBL" id="TKK72071.1"/>
    </source>
</evidence>